<proteinExistence type="predicted"/>
<dbReference type="CDD" id="cd00371">
    <property type="entry name" value="HMA"/>
    <property type="match status" value="1"/>
</dbReference>
<comment type="caution">
    <text evidence="3">The sequence shown here is derived from an EMBL/GenBank/DDBJ whole genome shotgun (WGS) entry which is preliminary data.</text>
</comment>
<dbReference type="EMBL" id="JAFLQW010000552">
    <property type="protein sequence ID" value="MBO0351487.1"/>
    <property type="molecule type" value="Genomic_DNA"/>
</dbReference>
<keyword evidence="4" id="KW-1185">Reference proteome</keyword>
<evidence type="ECO:0000313" key="4">
    <source>
        <dbReference type="Proteomes" id="UP000664844"/>
    </source>
</evidence>
<organism evidence="3 4">
    <name type="scientific">Phormidium pseudopriestleyi FRX01</name>
    <dbReference type="NCBI Taxonomy" id="1759528"/>
    <lineage>
        <taxon>Bacteria</taxon>
        <taxon>Bacillati</taxon>
        <taxon>Cyanobacteriota</taxon>
        <taxon>Cyanophyceae</taxon>
        <taxon>Oscillatoriophycideae</taxon>
        <taxon>Oscillatoriales</taxon>
        <taxon>Oscillatoriaceae</taxon>
        <taxon>Phormidium</taxon>
    </lineage>
</organism>
<dbReference type="InterPro" id="IPR036163">
    <property type="entry name" value="HMA_dom_sf"/>
</dbReference>
<dbReference type="InterPro" id="IPR017969">
    <property type="entry name" value="Heavy-metal-associated_CS"/>
</dbReference>
<name>A0ABS3FWI3_9CYAN</name>
<gene>
    <name evidence="3" type="ORF">J0895_20875</name>
</gene>
<dbReference type="PROSITE" id="PS01047">
    <property type="entry name" value="HMA_1"/>
    <property type="match status" value="1"/>
</dbReference>
<dbReference type="Pfam" id="PF00403">
    <property type="entry name" value="HMA"/>
    <property type="match status" value="1"/>
</dbReference>
<dbReference type="PROSITE" id="PS50846">
    <property type="entry name" value="HMA_2"/>
    <property type="match status" value="1"/>
</dbReference>
<dbReference type="InterPro" id="IPR006121">
    <property type="entry name" value="HMA_dom"/>
</dbReference>
<sequence>MSLKLKVPSMVCESCAEKITGAIKTVDSDAKVDIDLKNKTVTLDSAASESSFKQAITAVGFEVKED</sequence>
<dbReference type="Proteomes" id="UP000664844">
    <property type="component" value="Unassembled WGS sequence"/>
</dbReference>
<feature type="domain" description="HMA" evidence="2">
    <location>
        <begin position="1"/>
        <end position="64"/>
    </location>
</feature>
<evidence type="ECO:0000256" key="1">
    <source>
        <dbReference type="ARBA" id="ARBA00022723"/>
    </source>
</evidence>
<accession>A0ABS3FWI3</accession>
<reference evidence="3 4" key="1">
    <citation type="submission" date="2021-03" db="EMBL/GenBank/DDBJ databases">
        <title>Metabolic Capacity of the Antarctic Cyanobacterium Phormidium pseudopriestleyi that Sustains Oxygenic Photosynthesis in the Presence of Hydrogen Sulfide.</title>
        <authorList>
            <person name="Lumian J.E."/>
            <person name="Jungblut A.D."/>
            <person name="Dillon M.L."/>
            <person name="Hawes I."/>
            <person name="Doran P.T."/>
            <person name="Mackey T.J."/>
            <person name="Dick G.J."/>
            <person name="Grettenberger C.L."/>
            <person name="Sumner D.Y."/>
        </authorList>
    </citation>
    <scope>NUCLEOTIDE SEQUENCE [LARGE SCALE GENOMIC DNA]</scope>
    <source>
        <strain evidence="3 4">FRX01</strain>
    </source>
</reference>
<evidence type="ECO:0000259" key="2">
    <source>
        <dbReference type="PROSITE" id="PS50846"/>
    </source>
</evidence>
<evidence type="ECO:0000313" key="3">
    <source>
        <dbReference type="EMBL" id="MBO0351487.1"/>
    </source>
</evidence>
<dbReference type="SUPFAM" id="SSF55008">
    <property type="entry name" value="HMA, heavy metal-associated domain"/>
    <property type="match status" value="1"/>
</dbReference>
<protein>
    <submittedName>
        <fullName evidence="3">Heavy-metal-associated domain-containing protein</fullName>
    </submittedName>
</protein>
<dbReference type="RefSeq" id="WP_207089920.1">
    <property type="nucleotide sequence ID" value="NZ_JAFLQW010000552.1"/>
</dbReference>
<dbReference type="Gene3D" id="3.30.70.100">
    <property type="match status" value="1"/>
</dbReference>
<keyword evidence="1" id="KW-0479">Metal-binding</keyword>